<dbReference type="Proteomes" id="UP000249057">
    <property type="component" value="Unassembled WGS sequence"/>
</dbReference>
<name>A0ACD1GG30_9EURO</name>
<gene>
    <name evidence="1" type="ORF">BO95DRAFT_61741</name>
</gene>
<evidence type="ECO:0000313" key="1">
    <source>
        <dbReference type="EMBL" id="RAH48269.1"/>
    </source>
</evidence>
<evidence type="ECO:0000313" key="2">
    <source>
        <dbReference type="Proteomes" id="UP000249057"/>
    </source>
</evidence>
<protein>
    <submittedName>
        <fullName evidence="1">Uncharacterized protein</fullName>
    </submittedName>
</protein>
<dbReference type="EMBL" id="KZ825325">
    <property type="protein sequence ID" value="RAH48269.1"/>
    <property type="molecule type" value="Genomic_DNA"/>
</dbReference>
<proteinExistence type="predicted"/>
<accession>A0ACD1GG30</accession>
<organism evidence="1 2">
    <name type="scientific">Aspergillus brunneoviolaceus CBS 621.78</name>
    <dbReference type="NCBI Taxonomy" id="1450534"/>
    <lineage>
        <taxon>Eukaryota</taxon>
        <taxon>Fungi</taxon>
        <taxon>Dikarya</taxon>
        <taxon>Ascomycota</taxon>
        <taxon>Pezizomycotina</taxon>
        <taxon>Eurotiomycetes</taxon>
        <taxon>Eurotiomycetidae</taxon>
        <taxon>Eurotiales</taxon>
        <taxon>Aspergillaceae</taxon>
        <taxon>Aspergillus</taxon>
        <taxon>Aspergillus subgen. Circumdati</taxon>
    </lineage>
</organism>
<keyword evidence="2" id="KW-1185">Reference proteome</keyword>
<sequence>MIVCSVRCRAGFTLVDCTWIALLLCPSIYLDTESRECAPSAGCGEVLVPRLPPEVMYMLQHPWVQRTPGCMHYSAPGVRSDELFGIVISSLWDMHSSARNASGQDVQHK</sequence>
<reference evidence="1" key="1">
    <citation type="submission" date="2018-02" db="EMBL/GenBank/DDBJ databases">
        <title>The genomes of Aspergillus section Nigri reveals drivers in fungal speciation.</title>
        <authorList>
            <consortium name="DOE Joint Genome Institute"/>
            <person name="Vesth T.C."/>
            <person name="Nybo J."/>
            <person name="Theobald S."/>
            <person name="Brandl J."/>
            <person name="Frisvad J.C."/>
            <person name="Nielsen K.F."/>
            <person name="Lyhne E.K."/>
            <person name="Kogle M.E."/>
            <person name="Kuo A."/>
            <person name="Riley R."/>
            <person name="Clum A."/>
            <person name="Nolan M."/>
            <person name="Lipzen A."/>
            <person name="Salamov A."/>
            <person name="Henrissat B."/>
            <person name="Wiebenga A."/>
            <person name="De vries R.P."/>
            <person name="Grigoriev I.V."/>
            <person name="Mortensen U.H."/>
            <person name="Andersen M.R."/>
            <person name="Baker S.E."/>
        </authorList>
    </citation>
    <scope>NUCLEOTIDE SEQUENCE</scope>
    <source>
        <strain evidence="1">CBS 621.78</strain>
    </source>
</reference>